<dbReference type="PANTHER" id="PTHR38479:SF2">
    <property type="entry name" value="WINGED HELIX DNA-BINDING DOMAIN-CONTAINING PROTEIN"/>
    <property type="match status" value="1"/>
</dbReference>
<evidence type="ECO:0000313" key="2">
    <source>
        <dbReference type="Proteomes" id="UP000053060"/>
    </source>
</evidence>
<dbReference type="Pfam" id="PF06224">
    <property type="entry name" value="AlkZ-like"/>
    <property type="match status" value="1"/>
</dbReference>
<organism evidence="1 2">
    <name type="scientific">Rhodococcus pyridinivorans KG-16</name>
    <dbReference type="NCBI Taxonomy" id="1441730"/>
    <lineage>
        <taxon>Bacteria</taxon>
        <taxon>Bacillati</taxon>
        <taxon>Actinomycetota</taxon>
        <taxon>Actinomycetes</taxon>
        <taxon>Mycobacteriales</taxon>
        <taxon>Nocardiaceae</taxon>
        <taxon>Rhodococcus</taxon>
    </lineage>
</organism>
<dbReference type="PATRIC" id="fig|1441730.3.peg.2024"/>
<dbReference type="Proteomes" id="UP000053060">
    <property type="component" value="Unassembled WGS sequence"/>
</dbReference>
<dbReference type="AlphaFoldDB" id="A0A0V9ULP4"/>
<reference evidence="2" key="1">
    <citation type="submission" date="2015-01" db="EMBL/GenBank/DDBJ databases">
        <title>Draft genome sequence of Rhodococcus pyridinivorans strain KG-16, a hydrocarbon-degrading bacterium.</title>
        <authorList>
            <person name="Aggarwal R.K."/>
            <person name="Dawar C."/>
        </authorList>
    </citation>
    <scope>NUCLEOTIDE SEQUENCE [LARGE SCALE GENOMIC DNA]</scope>
    <source>
        <strain evidence="2">KG-16</strain>
    </source>
</reference>
<evidence type="ECO:0008006" key="3">
    <source>
        <dbReference type="Google" id="ProtNLM"/>
    </source>
</evidence>
<proteinExistence type="predicted"/>
<gene>
    <name evidence="1" type="ORF">Z045_09745</name>
</gene>
<reference evidence="1 2" key="2">
    <citation type="journal article" date="2016" name="Genome Announc.">
        <title>Draft Genome Sequence of a Versatile Hydrocarbon-Degrading Bacterium, Rhodococcus pyridinivorans Strain KG-16, Collected from Oil Fields in India.</title>
        <authorList>
            <person name="Aggarwal R.K."/>
            <person name="Dawar C."/>
            <person name="Phanindranath R."/>
            <person name="Mutnuri L."/>
            <person name="Dayal A.M."/>
        </authorList>
    </citation>
    <scope>NUCLEOTIDE SEQUENCE [LARGE SCALE GENOMIC DNA]</scope>
    <source>
        <strain evidence="1 2">KG-16</strain>
    </source>
</reference>
<dbReference type="EMBL" id="AZXY01000004">
    <property type="protein sequence ID" value="KSZ58898.1"/>
    <property type="molecule type" value="Genomic_DNA"/>
</dbReference>
<accession>A0A0V9ULP4</accession>
<dbReference type="PANTHER" id="PTHR38479">
    <property type="entry name" value="LMO0824 PROTEIN"/>
    <property type="match status" value="1"/>
</dbReference>
<name>A0A0V9ULP4_9NOCA</name>
<protein>
    <recommendedName>
        <fullName evidence="3">Winged helix DNA-binding domain-containing protein</fullName>
    </recommendedName>
</protein>
<comment type="caution">
    <text evidence="1">The sequence shown here is derived from an EMBL/GenBank/DDBJ whole genome shotgun (WGS) entry which is preliminary data.</text>
</comment>
<evidence type="ECO:0000313" key="1">
    <source>
        <dbReference type="EMBL" id="KSZ58898.1"/>
    </source>
</evidence>
<dbReference type="RefSeq" id="WP_060651685.1">
    <property type="nucleotide sequence ID" value="NZ_AZXY01000004.1"/>
</dbReference>
<dbReference type="InterPro" id="IPR009351">
    <property type="entry name" value="AlkZ-like"/>
</dbReference>
<sequence>MTVPVLTDRALGRATLARQHLLRRSSTDALSMIEHLLGLQAQAPLAPYFALWTRIRNFRPDALSDLLESRAVVRIALMRGTVFAVSSADAHALRPWVQPVLDRGVDANKAHRIGLEGLDRSVLVSVARDLLAGTPMSQAELRPLLAERFPDQDPAALAHAVRCLLPLVQVPPRGLWGRSGQPRLAHLDEYVGPPPALPGPDRLILRYLAAFGPASVKDVQTWCGLTRLAEIVDRLRPQLVVFRDERGAELFDLPDAPRPDPSAAAPVRILAPFDNVLLSHADRTRFVSEEHRKRIMAENGIIAPLLLVGGTVAGSARVITDRTTAAVEMTLWRTVTASARSALEAEGMRLLNFAAPEVDTHDVRFVDDR</sequence>